<dbReference type="Pfam" id="PF07690">
    <property type="entry name" value="MFS_1"/>
    <property type="match status" value="1"/>
</dbReference>
<feature type="transmembrane region" description="Helical" evidence="7">
    <location>
        <begin position="222"/>
        <end position="242"/>
    </location>
</feature>
<dbReference type="InterPro" id="IPR020846">
    <property type="entry name" value="MFS_dom"/>
</dbReference>
<keyword evidence="3" id="KW-1003">Cell membrane</keyword>
<sequence>MKNQRISHALVIMVFGTFFGLLCSTLMNIALPTFMNVFHISEAQVQWVTNGYMLVNALMIPVSSFLIKRFPFKNLFIIFSGIFLLGTIIGAIAWSFNLVVVARMIQALGAGMMMPLVNVLAIRYAKPGKKGQIMGIIGLAFNCAPILGPAISGFLLHFFSWRYLFLLIIPFAVITLLLSFFLLPKIPHNEHPRFNTLALILITGGLWSLLMGLSNVSNNHLLSFNVAGYVLIGLVFLLLFFLNQRHSNRQLINFGIFSHKQFVFATIINMLITSTMYGNAILIPLLVQIVLGKSTVVSAIAVLPGAILTGLLSTTSGRFYDIYPIKILVGTGLIIDIIGTIGQAAIGARSSVLMITLFQTIRQFGLVTMLIPLQTQALSLLPNEIVPDAVATFNTLRQIAAAFGTALIVSIVGIVNHLVHNPSSHLGIQAGFLLCLCLLLTSLYLSTKLYHKISSQAQLENA</sequence>
<feature type="transmembrane region" description="Helical" evidence="7">
    <location>
        <begin position="262"/>
        <end position="290"/>
    </location>
</feature>
<dbReference type="GO" id="GO:0022857">
    <property type="term" value="F:transmembrane transporter activity"/>
    <property type="evidence" value="ECO:0007669"/>
    <property type="project" value="InterPro"/>
</dbReference>
<dbReference type="Proteomes" id="UP000235484">
    <property type="component" value="Unassembled WGS sequence"/>
</dbReference>
<name>A0A0U5JQM5_LIMRT</name>
<dbReference type="Gene3D" id="1.20.1250.20">
    <property type="entry name" value="MFS general substrate transporter like domains"/>
    <property type="match status" value="1"/>
</dbReference>
<keyword evidence="4 7" id="KW-0812">Transmembrane</keyword>
<dbReference type="GO" id="GO:0005886">
    <property type="term" value="C:plasma membrane"/>
    <property type="evidence" value="ECO:0007669"/>
    <property type="project" value="UniProtKB-SubCell"/>
</dbReference>
<feature type="transmembrane region" description="Helical" evidence="7">
    <location>
        <begin position="399"/>
        <end position="420"/>
    </location>
</feature>
<dbReference type="InterPro" id="IPR004638">
    <property type="entry name" value="EmrB-like"/>
</dbReference>
<evidence type="ECO:0000256" key="3">
    <source>
        <dbReference type="ARBA" id="ARBA00022475"/>
    </source>
</evidence>
<evidence type="ECO:0000313" key="9">
    <source>
        <dbReference type="EMBL" id="CUR38095.1"/>
    </source>
</evidence>
<dbReference type="NCBIfam" id="TIGR00711">
    <property type="entry name" value="efflux_EmrB"/>
    <property type="match status" value="1"/>
</dbReference>
<gene>
    <name evidence="10" type="ORF">LRLP16767_LR202_00520</name>
    <name evidence="9" type="ORF">LRLP16767_LR3C6_00047</name>
</gene>
<reference evidence="11" key="2">
    <citation type="submission" date="2015-10" db="EMBL/GenBank/DDBJ databases">
        <authorList>
            <person name="Crossman L.C."/>
        </authorList>
    </citation>
    <scope>NUCLEOTIDE SEQUENCE [LARGE SCALE GENOMIC DNA]</scope>
    <source>
        <strain evidence="11">20-2</strain>
    </source>
</reference>
<evidence type="ECO:0000256" key="6">
    <source>
        <dbReference type="ARBA" id="ARBA00023136"/>
    </source>
</evidence>
<evidence type="ECO:0000259" key="8">
    <source>
        <dbReference type="PROSITE" id="PS50850"/>
    </source>
</evidence>
<feature type="transmembrane region" description="Helical" evidence="7">
    <location>
        <begin position="9"/>
        <end position="31"/>
    </location>
</feature>
<evidence type="ECO:0000256" key="7">
    <source>
        <dbReference type="SAM" id="Phobius"/>
    </source>
</evidence>
<protein>
    <submittedName>
        <fullName evidence="9">Membrane component of multidrug resistance system</fullName>
    </submittedName>
</protein>
<dbReference type="PRINTS" id="PR01036">
    <property type="entry name" value="TCRTETB"/>
</dbReference>
<feature type="transmembrane region" description="Helical" evidence="7">
    <location>
        <begin position="133"/>
        <end position="157"/>
    </location>
</feature>
<dbReference type="InterPro" id="IPR036259">
    <property type="entry name" value="MFS_trans_sf"/>
</dbReference>
<dbReference type="SUPFAM" id="SSF103473">
    <property type="entry name" value="MFS general substrate transporter"/>
    <property type="match status" value="1"/>
</dbReference>
<accession>A0A0U5JQM5</accession>
<evidence type="ECO:0000256" key="4">
    <source>
        <dbReference type="ARBA" id="ARBA00022692"/>
    </source>
</evidence>
<feature type="transmembrane region" description="Helical" evidence="7">
    <location>
        <begin position="74"/>
        <end position="94"/>
    </location>
</feature>
<feature type="transmembrane region" description="Helical" evidence="7">
    <location>
        <begin position="195"/>
        <end position="216"/>
    </location>
</feature>
<feature type="transmembrane region" description="Helical" evidence="7">
    <location>
        <begin position="51"/>
        <end position="67"/>
    </location>
</feature>
<dbReference type="Gene3D" id="1.20.1720.10">
    <property type="entry name" value="Multidrug resistance protein D"/>
    <property type="match status" value="1"/>
</dbReference>
<organism evidence="9">
    <name type="scientific">Limosilactobacillus reuteri</name>
    <name type="common">Lactobacillus reuteri</name>
    <dbReference type="NCBI Taxonomy" id="1598"/>
    <lineage>
        <taxon>Bacteria</taxon>
        <taxon>Bacillati</taxon>
        <taxon>Bacillota</taxon>
        <taxon>Bacilli</taxon>
        <taxon>Lactobacillales</taxon>
        <taxon>Lactobacillaceae</taxon>
        <taxon>Limosilactobacillus</taxon>
    </lineage>
</organism>
<evidence type="ECO:0000256" key="2">
    <source>
        <dbReference type="ARBA" id="ARBA00022448"/>
    </source>
</evidence>
<feature type="transmembrane region" description="Helical" evidence="7">
    <location>
        <begin position="426"/>
        <end position="445"/>
    </location>
</feature>
<reference evidence="9" key="1">
    <citation type="submission" date="2015-10" db="EMBL/GenBank/DDBJ databases">
        <authorList>
            <person name="Gilbert D.G."/>
        </authorList>
    </citation>
    <scope>NUCLEOTIDE SEQUENCE</scope>
    <source>
        <strain evidence="10">20-2</strain>
        <strain evidence="9">3c6</strain>
    </source>
</reference>
<dbReference type="PANTHER" id="PTHR42718">
    <property type="entry name" value="MAJOR FACILITATOR SUPERFAMILY MULTIDRUG TRANSPORTER MFSC"/>
    <property type="match status" value="1"/>
</dbReference>
<evidence type="ECO:0000313" key="10">
    <source>
        <dbReference type="EMBL" id="CUR40462.1"/>
    </source>
</evidence>
<dbReference type="EMBL" id="LN887310">
    <property type="protein sequence ID" value="CUR38095.1"/>
    <property type="molecule type" value="Genomic_DNA"/>
</dbReference>
<dbReference type="PANTHER" id="PTHR42718:SF24">
    <property type="entry name" value="MAJOR FACILITATOR SUPERFAMILY (MFS) PROFILE DOMAIN-CONTAINING PROTEIN"/>
    <property type="match status" value="1"/>
</dbReference>
<feature type="transmembrane region" description="Helical" evidence="7">
    <location>
        <begin position="100"/>
        <end position="121"/>
    </location>
</feature>
<feature type="transmembrane region" description="Helical" evidence="7">
    <location>
        <begin position="296"/>
        <end position="315"/>
    </location>
</feature>
<dbReference type="PROSITE" id="PS50850">
    <property type="entry name" value="MFS"/>
    <property type="match status" value="1"/>
</dbReference>
<evidence type="ECO:0000256" key="1">
    <source>
        <dbReference type="ARBA" id="ARBA00004651"/>
    </source>
</evidence>
<dbReference type="RefSeq" id="WP_102816024.1">
    <property type="nucleotide sequence ID" value="NZ_LN887548.1"/>
</dbReference>
<dbReference type="InterPro" id="IPR011701">
    <property type="entry name" value="MFS"/>
</dbReference>
<proteinExistence type="predicted"/>
<dbReference type="AlphaFoldDB" id="A0A0U5JQM5"/>
<keyword evidence="5 7" id="KW-1133">Transmembrane helix</keyword>
<feature type="transmembrane region" description="Helical" evidence="7">
    <location>
        <begin position="163"/>
        <end position="183"/>
    </location>
</feature>
<dbReference type="EMBL" id="LN887548">
    <property type="protein sequence ID" value="CUR40462.1"/>
    <property type="molecule type" value="Genomic_DNA"/>
</dbReference>
<keyword evidence="6 7" id="KW-0472">Membrane</keyword>
<feature type="transmembrane region" description="Helical" evidence="7">
    <location>
        <begin position="327"/>
        <end position="346"/>
    </location>
</feature>
<evidence type="ECO:0000256" key="5">
    <source>
        <dbReference type="ARBA" id="ARBA00022989"/>
    </source>
</evidence>
<comment type="subcellular location">
    <subcellularLocation>
        <location evidence="1">Cell membrane</location>
        <topology evidence="1">Multi-pass membrane protein</topology>
    </subcellularLocation>
</comment>
<keyword evidence="2" id="KW-0813">Transport</keyword>
<feature type="domain" description="Major facilitator superfamily (MFS) profile" evidence="8">
    <location>
        <begin position="9"/>
        <end position="454"/>
    </location>
</feature>
<evidence type="ECO:0000313" key="11">
    <source>
        <dbReference type="Proteomes" id="UP000235484"/>
    </source>
</evidence>